<sequence>MTDKAVHFVEGVGWRYDSDHSMTQRMELHDYHGRSVYMITIDLADRSVARLGTLCRRDNGQAVVELSALGRRVRDCWNQIAARHAGVRSLALQIMPDHLHGVLFVMREQQLHLGKIIAGFKTGCSHAWWEIEPEVVAAAGAGAAAPGAGPAAPEAGLAAPEAGPLSAPNYNSANTTAQTTGQLQGGAMQPMPRSNGAMPNSNGTMPRSKGAKGPSLFSPGYHDSVLMGRGQLQNMLRYVADNPRRAMIKREHPDLFRIVSDVQVGGRTFAAIGNRWLLDMPMRLQVRCHNCGSAENLRLIALQKDYFLRRGHKGAVVVSPCISPGEREIARAVLDARLPLIVVLANGFPPMYKPPGKYFDACAAGRLLMLAPWPYHSDRRRITRWQCDELNAMAAEISTDPWDADTEWKLKSGGHIP</sequence>
<dbReference type="GO" id="GO:0003677">
    <property type="term" value="F:DNA binding"/>
    <property type="evidence" value="ECO:0007669"/>
    <property type="project" value="InterPro"/>
</dbReference>
<reference evidence="2" key="1">
    <citation type="journal article" date="2022" name="Int. J. Syst. Evol. Microbiol.">
        <title>Prevotella lacticifex sp. nov., isolated from the rumen of cows.</title>
        <authorList>
            <person name="Shinkai T."/>
            <person name="Ikeyama N."/>
            <person name="Kumagai M."/>
            <person name="Ohmori H."/>
            <person name="Sakamoto M."/>
            <person name="Ohkuma M."/>
            <person name="Mitsumori M."/>
        </authorList>
    </citation>
    <scope>NUCLEOTIDE SEQUENCE</scope>
    <source>
        <strain evidence="2">R5076</strain>
    </source>
</reference>
<dbReference type="Proteomes" id="UP000825483">
    <property type="component" value="Unassembled WGS sequence"/>
</dbReference>
<comment type="caution">
    <text evidence="2">The sequence shown here is derived from an EMBL/GenBank/DDBJ whole genome shotgun (WGS) entry which is preliminary data.</text>
</comment>
<evidence type="ECO:0000313" key="3">
    <source>
        <dbReference type="Proteomes" id="UP000825483"/>
    </source>
</evidence>
<feature type="region of interest" description="Disordered" evidence="1">
    <location>
        <begin position="143"/>
        <end position="163"/>
    </location>
</feature>
<dbReference type="SUPFAM" id="SSF143422">
    <property type="entry name" value="Transposase IS200-like"/>
    <property type="match status" value="1"/>
</dbReference>
<proteinExistence type="predicted"/>
<dbReference type="Gene3D" id="3.30.70.1290">
    <property type="entry name" value="Transposase IS200-like"/>
    <property type="match status" value="1"/>
</dbReference>
<evidence type="ECO:0000313" key="2">
    <source>
        <dbReference type="EMBL" id="GJG58039.1"/>
    </source>
</evidence>
<dbReference type="EMBL" id="BPUB01000001">
    <property type="protein sequence ID" value="GJG58039.1"/>
    <property type="molecule type" value="Genomic_DNA"/>
</dbReference>
<gene>
    <name evidence="2" type="ORF">PRLR5076_08900</name>
</gene>
<dbReference type="RefSeq" id="WP_223927168.1">
    <property type="nucleotide sequence ID" value="NZ_BPTU01000005.1"/>
</dbReference>
<evidence type="ECO:0008006" key="4">
    <source>
        <dbReference type="Google" id="ProtNLM"/>
    </source>
</evidence>
<dbReference type="AlphaFoldDB" id="A0A9R1CWZ8"/>
<name>A0A9R1CWZ8_9BACT</name>
<accession>A0A9R1CWZ8</accession>
<dbReference type="GeneID" id="72468940"/>
<dbReference type="GO" id="GO:0006313">
    <property type="term" value="P:DNA transposition"/>
    <property type="evidence" value="ECO:0007669"/>
    <property type="project" value="InterPro"/>
</dbReference>
<organism evidence="2 3">
    <name type="scientific">Prevotella lacticifex</name>
    <dbReference type="NCBI Taxonomy" id="2854755"/>
    <lineage>
        <taxon>Bacteria</taxon>
        <taxon>Pseudomonadati</taxon>
        <taxon>Bacteroidota</taxon>
        <taxon>Bacteroidia</taxon>
        <taxon>Bacteroidales</taxon>
        <taxon>Prevotellaceae</taxon>
        <taxon>Prevotella</taxon>
    </lineage>
</organism>
<evidence type="ECO:0000256" key="1">
    <source>
        <dbReference type="SAM" id="MobiDB-lite"/>
    </source>
</evidence>
<protein>
    <recommendedName>
        <fullName evidence="4">Transposase IS200-like domain-containing protein</fullName>
    </recommendedName>
</protein>
<keyword evidence="3" id="KW-1185">Reference proteome</keyword>
<dbReference type="GO" id="GO:0004803">
    <property type="term" value="F:transposase activity"/>
    <property type="evidence" value="ECO:0007669"/>
    <property type="project" value="InterPro"/>
</dbReference>
<dbReference type="InterPro" id="IPR036515">
    <property type="entry name" value="Transposase_17_sf"/>
</dbReference>